<evidence type="ECO:0000256" key="5">
    <source>
        <dbReference type="ARBA" id="ARBA00023204"/>
    </source>
</evidence>
<dbReference type="CDD" id="cd15737">
    <property type="entry name" value="FYVE2_Vac1p_like"/>
    <property type="match status" value="1"/>
</dbReference>
<dbReference type="Pfam" id="PF11464">
    <property type="entry name" value="Rbsn"/>
    <property type="match status" value="1"/>
</dbReference>
<dbReference type="GO" id="GO:0006281">
    <property type="term" value="P:DNA repair"/>
    <property type="evidence" value="ECO:0007669"/>
    <property type="project" value="UniProtKB-KW"/>
</dbReference>
<keyword evidence="5" id="KW-0234">DNA repair</keyword>
<dbReference type="OrthoDB" id="166134at2759"/>
<reference evidence="8 9" key="1">
    <citation type="submission" date="2017-10" db="EMBL/GenBank/DDBJ databases">
        <title>Development of genomic resources for the powdery mildew, Erysiphe pulchra.</title>
        <authorList>
            <person name="Wadl P.A."/>
            <person name="Mack B.M."/>
            <person name="Moore G."/>
            <person name="Beltz S.B."/>
        </authorList>
    </citation>
    <scope>NUCLEOTIDE SEQUENCE [LARGE SCALE GENOMIC DNA]</scope>
    <source>
        <strain evidence="8">Cflorida</strain>
    </source>
</reference>
<keyword evidence="1" id="KW-0479">Metal-binding</keyword>
<dbReference type="PANTHER" id="PTHR13510">
    <property type="entry name" value="FYVE-FINGER-CONTAINING RAB5 EFFECTOR PROTEIN RABENOSYN-5-RELATED"/>
    <property type="match status" value="1"/>
</dbReference>
<dbReference type="InterPro" id="IPR013083">
    <property type="entry name" value="Znf_RING/FYVE/PHD"/>
</dbReference>
<protein>
    <recommendedName>
        <fullName evidence="7">FYVE-type domain-containing protein</fullName>
    </recommendedName>
</protein>
<evidence type="ECO:0000313" key="9">
    <source>
        <dbReference type="Proteomes" id="UP000237438"/>
    </source>
</evidence>
<dbReference type="Gene3D" id="4.10.860.20">
    <property type="entry name" value="Rabenosyn, Rab binding domain"/>
    <property type="match status" value="1"/>
</dbReference>
<dbReference type="EMBL" id="PEDP01000126">
    <property type="protein sequence ID" value="POS87443.1"/>
    <property type="molecule type" value="Genomic_DNA"/>
</dbReference>
<comment type="caution">
    <text evidence="8">The sequence shown here is derived from an EMBL/GenBank/DDBJ whole genome shotgun (WGS) entry which is preliminary data.</text>
</comment>
<dbReference type="GO" id="GO:0008270">
    <property type="term" value="F:zinc ion binding"/>
    <property type="evidence" value="ECO:0007669"/>
    <property type="project" value="UniProtKB-KW"/>
</dbReference>
<keyword evidence="9" id="KW-1185">Reference proteome</keyword>
<evidence type="ECO:0000256" key="1">
    <source>
        <dbReference type="ARBA" id="ARBA00022723"/>
    </source>
</evidence>
<sequence length="627" mass="70822">MPSRKLGGGRILGNGNCLAPIPLAHQQISESTPPAKQKTTFGESVLSPLIENSQDLSSVVSIQNGNTTVVAHGGTQLHCPICDEEMITLLQLNRHLDDSHQELPEIQQDEVKTWFNKQVVKAKKFQPLVVINQKLKGLDIFEPNESPTVTTPTTSSAKGPVLSEISKLDPDELVIKSHWQKPGYNDFCTEPSCGKRLGSVNGNVNCRKCGRLFCENHTMYQIKLSRSAQHDPLRGLWCRVCETCYKSRNGYNDHNGAERNHTSDFRKIRTNFVNKKNLETSRLEKRLTKLTQLLANPPDEFSPNEGALLQLSGLKNQRKILEQSIVLWEEDISVSRCPLCYQEFGSWSFRRHHCRLCGQVVCADQRTGCSSEISLDVIAKKNHGNLTIDIRMCRSCQSIIFSKNDFQNEVSHKPPDQLAYENLVELERGIRLLIPKFQRLLMGLQNLQIASSQSQLNEATKVRKRLIDLFGKYDQAAKRIRDLPSKSLTQLKLQKAIYQQSANFLNIHMLPLKSLPKLLKNNSSNCNNTSHSVTSLDTIKRDAFDLPSQTSSSSGASSLEVEERELTEQLIALEEQRFMLNEMLSVARKAQRADEQAILSENMTELETECDRLRVALENLQSKSIYL</sequence>
<dbReference type="InterPro" id="IPR006642">
    <property type="entry name" value="Rad18_UBZ4"/>
</dbReference>
<organism evidence="8 9">
    <name type="scientific">Erysiphe pulchra</name>
    <dbReference type="NCBI Taxonomy" id="225359"/>
    <lineage>
        <taxon>Eukaryota</taxon>
        <taxon>Fungi</taxon>
        <taxon>Dikarya</taxon>
        <taxon>Ascomycota</taxon>
        <taxon>Pezizomycotina</taxon>
        <taxon>Leotiomycetes</taxon>
        <taxon>Erysiphales</taxon>
        <taxon>Erysiphaceae</taxon>
        <taxon>Erysiphe</taxon>
    </lineage>
</organism>
<gene>
    <name evidence="8" type="ORF">EPUL_001230</name>
</gene>
<evidence type="ECO:0000256" key="2">
    <source>
        <dbReference type="ARBA" id="ARBA00022763"/>
    </source>
</evidence>
<feature type="domain" description="FYVE-type" evidence="7">
    <location>
        <begin position="193"/>
        <end position="249"/>
    </location>
</feature>
<dbReference type="GO" id="GO:0003677">
    <property type="term" value="F:DNA binding"/>
    <property type="evidence" value="ECO:0007669"/>
    <property type="project" value="InterPro"/>
</dbReference>
<dbReference type="InterPro" id="IPR021565">
    <property type="entry name" value="Rbsn_Rab-bd"/>
</dbReference>
<dbReference type="PANTHER" id="PTHR13510:SF44">
    <property type="entry name" value="RABENOSYN-5"/>
    <property type="match status" value="1"/>
</dbReference>
<evidence type="ECO:0000259" key="7">
    <source>
        <dbReference type="PROSITE" id="PS50178"/>
    </source>
</evidence>
<dbReference type="InterPro" id="IPR036531">
    <property type="entry name" value="Rbsn_Rab-bd_sf"/>
</dbReference>
<dbReference type="InterPro" id="IPR052727">
    <property type="entry name" value="Rab4/Rab5_effector"/>
</dbReference>
<dbReference type="AlphaFoldDB" id="A0A2S4PZI1"/>
<dbReference type="InterPro" id="IPR000306">
    <property type="entry name" value="Znf_FYVE"/>
</dbReference>
<evidence type="ECO:0000256" key="6">
    <source>
        <dbReference type="PROSITE-ProRule" id="PRU00091"/>
    </source>
</evidence>
<keyword evidence="2" id="KW-0227">DNA damage</keyword>
<keyword evidence="4" id="KW-0862">Zinc</keyword>
<feature type="domain" description="FYVE-type" evidence="7">
    <location>
        <begin position="331"/>
        <end position="396"/>
    </location>
</feature>
<dbReference type="InterPro" id="IPR011011">
    <property type="entry name" value="Znf_FYVE_PHD"/>
</dbReference>
<evidence type="ECO:0000313" key="8">
    <source>
        <dbReference type="EMBL" id="POS87443.1"/>
    </source>
</evidence>
<evidence type="ECO:0000256" key="4">
    <source>
        <dbReference type="ARBA" id="ARBA00022833"/>
    </source>
</evidence>
<dbReference type="SMART" id="SM00734">
    <property type="entry name" value="ZnF_Rad18"/>
    <property type="match status" value="1"/>
</dbReference>
<dbReference type="Gene3D" id="3.30.40.10">
    <property type="entry name" value="Zinc/RING finger domain, C3HC4 (zinc finger)"/>
    <property type="match status" value="2"/>
</dbReference>
<accession>A0A2S4PZI1</accession>
<dbReference type="STRING" id="225359.A0A2S4PZI1"/>
<dbReference type="SMART" id="SM00064">
    <property type="entry name" value="FYVE"/>
    <property type="match status" value="2"/>
</dbReference>
<proteinExistence type="predicted"/>
<dbReference type="SUPFAM" id="SSF140125">
    <property type="entry name" value="Rabenosyn-5 Rab-binding domain-like"/>
    <property type="match status" value="1"/>
</dbReference>
<dbReference type="CDD" id="cd15761">
    <property type="entry name" value="FYVE1_Vac1p_like"/>
    <property type="match status" value="1"/>
</dbReference>
<dbReference type="SUPFAM" id="SSF57903">
    <property type="entry name" value="FYVE/PHD zinc finger"/>
    <property type="match status" value="2"/>
</dbReference>
<dbReference type="Proteomes" id="UP000237438">
    <property type="component" value="Unassembled WGS sequence"/>
</dbReference>
<dbReference type="Pfam" id="PF01363">
    <property type="entry name" value="FYVE"/>
    <property type="match status" value="2"/>
</dbReference>
<dbReference type="PROSITE" id="PS50178">
    <property type="entry name" value="ZF_FYVE"/>
    <property type="match status" value="2"/>
</dbReference>
<keyword evidence="3 6" id="KW-0863">Zinc-finger</keyword>
<evidence type="ECO:0000256" key="3">
    <source>
        <dbReference type="ARBA" id="ARBA00022771"/>
    </source>
</evidence>
<name>A0A2S4PZI1_9PEZI</name>
<dbReference type="InterPro" id="IPR017455">
    <property type="entry name" value="Znf_FYVE-rel"/>
</dbReference>